<proteinExistence type="predicted"/>
<organism evidence="1 2">
    <name type="scientific">Segetibacter aerophilus</name>
    <dbReference type="NCBI Taxonomy" id="670293"/>
    <lineage>
        <taxon>Bacteria</taxon>
        <taxon>Pseudomonadati</taxon>
        <taxon>Bacteroidota</taxon>
        <taxon>Chitinophagia</taxon>
        <taxon>Chitinophagales</taxon>
        <taxon>Chitinophagaceae</taxon>
        <taxon>Segetibacter</taxon>
    </lineage>
</organism>
<name>A0A512BIM2_9BACT</name>
<dbReference type="EMBL" id="BJYT01000029">
    <property type="protein sequence ID" value="GEO11803.1"/>
    <property type="molecule type" value="Genomic_DNA"/>
</dbReference>
<dbReference type="Proteomes" id="UP000321513">
    <property type="component" value="Unassembled WGS sequence"/>
</dbReference>
<protein>
    <submittedName>
        <fullName evidence="1">Uncharacterized protein</fullName>
    </submittedName>
</protein>
<dbReference type="AlphaFoldDB" id="A0A512BIM2"/>
<keyword evidence="2" id="KW-1185">Reference proteome</keyword>
<reference evidence="1 2" key="1">
    <citation type="submission" date="2019-07" db="EMBL/GenBank/DDBJ databases">
        <title>Whole genome shotgun sequence of Segetibacter aerophilus NBRC 106135.</title>
        <authorList>
            <person name="Hosoyama A."/>
            <person name="Uohara A."/>
            <person name="Ohji S."/>
            <person name="Ichikawa N."/>
        </authorList>
    </citation>
    <scope>NUCLEOTIDE SEQUENCE [LARGE SCALE GENOMIC DNA]</scope>
    <source>
        <strain evidence="1 2">NBRC 106135</strain>
    </source>
</reference>
<dbReference type="RefSeq" id="WP_170234235.1">
    <property type="nucleotide sequence ID" value="NZ_BJYT01000029.1"/>
</dbReference>
<accession>A0A512BIM2</accession>
<comment type="caution">
    <text evidence="1">The sequence shown here is derived from an EMBL/GenBank/DDBJ whole genome shotgun (WGS) entry which is preliminary data.</text>
</comment>
<dbReference type="Pfam" id="PF19888">
    <property type="entry name" value="DUF6361"/>
    <property type="match status" value="1"/>
</dbReference>
<evidence type="ECO:0000313" key="1">
    <source>
        <dbReference type="EMBL" id="GEO11803.1"/>
    </source>
</evidence>
<evidence type="ECO:0000313" key="2">
    <source>
        <dbReference type="Proteomes" id="UP000321513"/>
    </source>
</evidence>
<dbReference type="InterPro" id="IPR045941">
    <property type="entry name" value="DUF6361"/>
</dbReference>
<sequence>MASIGWIDFSPAHRDKVGAALDLLRPEGMVDELGLGSLRDGLANQMFPGISTIQTRAK</sequence>
<gene>
    <name evidence="1" type="ORF">SAE01_42990</name>
</gene>